<dbReference type="EMBL" id="CP043909">
    <property type="protein sequence ID" value="QER40850.1"/>
    <property type="molecule type" value="Genomic_DNA"/>
</dbReference>
<name>A0A5P1UYE6_9GAMM</name>
<dbReference type="RefSeq" id="WP_150027210.1">
    <property type="nucleotide sequence ID" value="NZ_CP043909.1"/>
</dbReference>
<dbReference type="Proteomes" id="UP000325177">
    <property type="component" value="Chromosome"/>
</dbReference>
<organism evidence="2 3">
    <name type="scientific">Acinetobacter suaedae</name>
    <dbReference type="NCBI Taxonomy" id="2609668"/>
    <lineage>
        <taxon>Bacteria</taxon>
        <taxon>Pseudomonadati</taxon>
        <taxon>Pseudomonadota</taxon>
        <taxon>Gammaproteobacteria</taxon>
        <taxon>Moraxellales</taxon>
        <taxon>Moraxellaceae</taxon>
        <taxon>Acinetobacter</taxon>
    </lineage>
</organism>
<dbReference type="KEGG" id="asue:F2A31_14540"/>
<evidence type="ECO:0000313" key="2">
    <source>
        <dbReference type="EMBL" id="QER40850.1"/>
    </source>
</evidence>
<evidence type="ECO:0000313" key="3">
    <source>
        <dbReference type="Proteomes" id="UP000325177"/>
    </source>
</evidence>
<evidence type="ECO:0000256" key="1">
    <source>
        <dbReference type="SAM" id="MobiDB-lite"/>
    </source>
</evidence>
<accession>A0A5P1UYE6</accession>
<reference evidence="2 3" key="1">
    <citation type="submission" date="2019-09" db="EMBL/GenBank/DDBJ databases">
        <title>Acinetobacter sp. C16S1 isolated from saline soil.</title>
        <authorList>
            <person name="Xu L."/>
            <person name="Sun J.-Q."/>
        </authorList>
    </citation>
    <scope>NUCLEOTIDE SEQUENCE [LARGE SCALE GENOMIC DNA]</scope>
    <source>
        <strain evidence="2 3">C16S1</strain>
    </source>
</reference>
<sequence>MLEIVDFPHDNNFWKVEWLGGVYNDMDGEPRIRIYLAQIKPNIERKHTLSNTSLETFNNQYISSVHDIKIGLIQFVTIGSVWRNGIRDISFTSQYQQFTFNSDTEREVCYQHINGSVAETGLNHTTEWNNHLTNRYYLITNSEARSAGNYLNVFYDTNNFSRIYIPSIVIFQSCYVTSPKAARHIIFGQIGKLLDLDSSGFINNKTFRIHLHRDFKDIEAPMIANIATNLVAKIELRTLRQSLLKESNSIETPYPKRIKISFPFSKEFSLKVKGKYIMDNNKAYGFLVTEIIEFITEFEFSKLIILRKNSNQKGKEQAENMQAAYEGGTGQPPQKLDNPQNKDDQSELLNFTDDQVSSQYQNQKLDFTLCANISDLEILKEEKDIQRYQNASFTNLNLEYTNNVSTGPVVNSTNGVSELQIEPNLPVDLEYFFDVLEILNNLGYKFETIAVNNAKEHPRGIINQFNRFIKNLHKWHLQDDDQKPRPFIVAEMEFKGSFYYLIDIAPRKGAALSAQLIRAHTGEKILDIAFKILLNDLVRTTPKGWAVLDQVKYAQKWEHHRIEHNRSNRTELVAKNIIRKLL</sequence>
<gene>
    <name evidence="2" type="ORF">F2A31_14540</name>
</gene>
<proteinExistence type="predicted"/>
<evidence type="ECO:0008006" key="4">
    <source>
        <dbReference type="Google" id="ProtNLM"/>
    </source>
</evidence>
<feature type="region of interest" description="Disordered" evidence="1">
    <location>
        <begin position="315"/>
        <end position="346"/>
    </location>
</feature>
<protein>
    <recommendedName>
        <fullName evidence="4">TnsE C-terminal domain-containing protein</fullName>
    </recommendedName>
</protein>
<keyword evidence="3" id="KW-1185">Reference proteome</keyword>
<dbReference type="AlphaFoldDB" id="A0A5P1UYE6"/>